<dbReference type="EMBL" id="VLTJ01000020">
    <property type="protein sequence ID" value="TSH95802.1"/>
    <property type="molecule type" value="Genomic_DNA"/>
</dbReference>
<dbReference type="InterPro" id="IPR036390">
    <property type="entry name" value="WH_DNA-bd_sf"/>
</dbReference>
<dbReference type="PANTHER" id="PTHR33164:SF43">
    <property type="entry name" value="HTH-TYPE TRANSCRIPTIONAL REPRESSOR YETL"/>
    <property type="match status" value="1"/>
</dbReference>
<organism evidence="2 3">
    <name type="scientific">Verticiella sediminum</name>
    <dbReference type="NCBI Taxonomy" id="1247510"/>
    <lineage>
        <taxon>Bacteria</taxon>
        <taxon>Pseudomonadati</taxon>
        <taxon>Pseudomonadota</taxon>
        <taxon>Betaproteobacteria</taxon>
        <taxon>Burkholderiales</taxon>
        <taxon>Alcaligenaceae</taxon>
        <taxon>Verticiella</taxon>
    </lineage>
</organism>
<feature type="domain" description="HTH marR-type" evidence="1">
    <location>
        <begin position="76"/>
        <end position="212"/>
    </location>
</feature>
<dbReference type="Pfam" id="PF12802">
    <property type="entry name" value="MarR_2"/>
    <property type="match status" value="1"/>
</dbReference>
<dbReference type="PANTHER" id="PTHR33164">
    <property type="entry name" value="TRANSCRIPTIONAL REGULATOR, MARR FAMILY"/>
    <property type="match status" value="1"/>
</dbReference>
<dbReference type="InterPro" id="IPR000835">
    <property type="entry name" value="HTH_MarR-typ"/>
</dbReference>
<dbReference type="OrthoDB" id="9806864at2"/>
<gene>
    <name evidence="2" type="ORF">FOZ76_10445</name>
</gene>
<dbReference type="SUPFAM" id="SSF46785">
    <property type="entry name" value="Winged helix' DNA-binding domain"/>
    <property type="match status" value="1"/>
</dbReference>
<dbReference type="InterPro" id="IPR036388">
    <property type="entry name" value="WH-like_DNA-bd_sf"/>
</dbReference>
<reference evidence="2 3" key="1">
    <citation type="submission" date="2019-07" db="EMBL/GenBank/DDBJ databases">
        <title>Qingshengfaniella alkalisoli gen. nov., sp. nov., isolated from saline soil.</title>
        <authorList>
            <person name="Xu L."/>
            <person name="Huang X.-X."/>
            <person name="Sun J.-Q."/>
        </authorList>
    </citation>
    <scope>NUCLEOTIDE SEQUENCE [LARGE SCALE GENOMIC DNA]</scope>
    <source>
        <strain evidence="2 3">DSM 27279</strain>
    </source>
</reference>
<evidence type="ECO:0000313" key="3">
    <source>
        <dbReference type="Proteomes" id="UP000318405"/>
    </source>
</evidence>
<dbReference type="SMART" id="SM00347">
    <property type="entry name" value="HTH_MARR"/>
    <property type="match status" value="1"/>
</dbReference>
<dbReference type="GO" id="GO:0006950">
    <property type="term" value="P:response to stress"/>
    <property type="evidence" value="ECO:0007669"/>
    <property type="project" value="TreeGrafter"/>
</dbReference>
<dbReference type="GO" id="GO:0003700">
    <property type="term" value="F:DNA-binding transcription factor activity"/>
    <property type="evidence" value="ECO:0007669"/>
    <property type="project" value="InterPro"/>
</dbReference>
<dbReference type="AlphaFoldDB" id="A0A556AS83"/>
<dbReference type="Proteomes" id="UP000318405">
    <property type="component" value="Unassembled WGS sequence"/>
</dbReference>
<evidence type="ECO:0000313" key="2">
    <source>
        <dbReference type="EMBL" id="TSH95802.1"/>
    </source>
</evidence>
<dbReference type="Gene3D" id="1.10.10.10">
    <property type="entry name" value="Winged helix-like DNA-binding domain superfamily/Winged helix DNA-binding domain"/>
    <property type="match status" value="1"/>
</dbReference>
<dbReference type="PROSITE" id="PS50995">
    <property type="entry name" value="HTH_MARR_2"/>
    <property type="match status" value="1"/>
</dbReference>
<dbReference type="InterPro" id="IPR039422">
    <property type="entry name" value="MarR/SlyA-like"/>
</dbReference>
<sequence>MRRAAAWVARCVPPMAGRPDSGVARHLQLHSHRPLGLRSRDRRDDAGGRWRLEDRVLSAARTRGSTGMATSPGLDLSPLSHLIGFKTSMADARLRRAFHARMKALRLRPVDFTILLLLAANDNVSQKMLCEALDITAPGLAVILDRLQHRGLLLRERSEVDRRAHRLTLTPQGLRLADEARSLSLDLEDDVLAVLTPGERLLLGELLTRVILGARTGAGAPDEPRALRRASTG</sequence>
<accession>A0A556AS83</accession>
<dbReference type="PRINTS" id="PR00598">
    <property type="entry name" value="HTHMARR"/>
</dbReference>
<proteinExistence type="predicted"/>
<protein>
    <submittedName>
        <fullName evidence="2">Winged helix-turn-helix transcriptional regulator</fullName>
    </submittedName>
</protein>
<name>A0A556AS83_9BURK</name>
<comment type="caution">
    <text evidence="2">The sequence shown here is derived from an EMBL/GenBank/DDBJ whole genome shotgun (WGS) entry which is preliminary data.</text>
</comment>
<evidence type="ECO:0000259" key="1">
    <source>
        <dbReference type="PROSITE" id="PS50995"/>
    </source>
</evidence>
<keyword evidence="3" id="KW-1185">Reference proteome</keyword>